<evidence type="ECO:0000313" key="2">
    <source>
        <dbReference type="EMBL" id="KAF3551460.1"/>
    </source>
</evidence>
<comment type="caution">
    <text evidence="2">The sequence shown here is derived from an EMBL/GenBank/DDBJ whole genome shotgun (WGS) entry which is preliminary data.</text>
</comment>
<sequence>MKRSLLNRTSKDYKILGRFLLVGVGGSLPYSEIWKVLLIGNLSFLGAGVVPGTYPWVPGSWDLERSLNGDPEVPPQAGQRSKDLYLGSFIDRSRTSDPSERRLFCGGPTLSDASLDP</sequence>
<reference evidence="2 3" key="1">
    <citation type="journal article" date="2020" name="BMC Genomics">
        <title>Intraspecific diversification of the crop wild relative Brassica cretica Lam. using demographic model selection.</title>
        <authorList>
            <person name="Kioukis A."/>
            <person name="Michalopoulou V.A."/>
            <person name="Briers L."/>
            <person name="Pirintsos S."/>
            <person name="Studholme D.J."/>
            <person name="Pavlidis P."/>
            <person name="Sarris P.F."/>
        </authorList>
    </citation>
    <scope>NUCLEOTIDE SEQUENCE [LARGE SCALE GENOMIC DNA]</scope>
    <source>
        <strain evidence="3">cv. PFS-1207/04</strain>
    </source>
</reference>
<evidence type="ECO:0000313" key="3">
    <source>
        <dbReference type="Proteomes" id="UP000266723"/>
    </source>
</evidence>
<evidence type="ECO:0000256" key="1">
    <source>
        <dbReference type="SAM" id="MobiDB-lite"/>
    </source>
</evidence>
<keyword evidence="3" id="KW-1185">Reference proteome</keyword>
<gene>
    <name evidence="2" type="ORF">DY000_02007600</name>
</gene>
<accession>A0ABQ7CIE0</accession>
<feature type="region of interest" description="Disordered" evidence="1">
    <location>
        <begin position="92"/>
        <end position="117"/>
    </location>
</feature>
<proteinExistence type="predicted"/>
<feature type="compositionally biased region" description="Basic and acidic residues" evidence="1">
    <location>
        <begin position="92"/>
        <end position="103"/>
    </location>
</feature>
<name>A0ABQ7CIE0_BRACR</name>
<protein>
    <submittedName>
        <fullName evidence="2">Uncharacterized protein</fullName>
    </submittedName>
</protein>
<dbReference type="Proteomes" id="UP000266723">
    <property type="component" value="Unassembled WGS sequence"/>
</dbReference>
<organism evidence="2 3">
    <name type="scientific">Brassica cretica</name>
    <name type="common">Mustard</name>
    <dbReference type="NCBI Taxonomy" id="69181"/>
    <lineage>
        <taxon>Eukaryota</taxon>
        <taxon>Viridiplantae</taxon>
        <taxon>Streptophyta</taxon>
        <taxon>Embryophyta</taxon>
        <taxon>Tracheophyta</taxon>
        <taxon>Spermatophyta</taxon>
        <taxon>Magnoliopsida</taxon>
        <taxon>eudicotyledons</taxon>
        <taxon>Gunneridae</taxon>
        <taxon>Pentapetalae</taxon>
        <taxon>rosids</taxon>
        <taxon>malvids</taxon>
        <taxon>Brassicales</taxon>
        <taxon>Brassicaceae</taxon>
        <taxon>Brassiceae</taxon>
        <taxon>Brassica</taxon>
    </lineage>
</organism>
<dbReference type="EMBL" id="QGKV02000832">
    <property type="protein sequence ID" value="KAF3551460.1"/>
    <property type="molecule type" value="Genomic_DNA"/>
</dbReference>